<sequence length="186" mass="20521">MRIILVKFFRILSLILSVCFVLTACQPPPSGEAAGWKSPYLYWQLKKTQLEAPLQIPVEGITVRQINDTWGAARSAGRKHEGTDIFARRGTPVLSATQGIVRKIGTNNLGGKVIWVTGPDMSQHYYAHLNDYAEHIQEGDWVEAGEVIAYVGNTGNAKNTPPHLHYGIYLSGQGATNPYPYFVPSP</sequence>
<dbReference type="Gene3D" id="2.70.70.10">
    <property type="entry name" value="Glucose Permease (Domain IIA)"/>
    <property type="match status" value="1"/>
</dbReference>
<accession>A0A2H9UL74</accession>
<dbReference type="CDD" id="cd12797">
    <property type="entry name" value="M23_peptidase"/>
    <property type="match status" value="1"/>
</dbReference>
<evidence type="ECO:0000256" key="1">
    <source>
        <dbReference type="SAM" id="SignalP"/>
    </source>
</evidence>
<feature type="signal peptide" evidence="1">
    <location>
        <begin position="1"/>
        <end position="24"/>
    </location>
</feature>
<evidence type="ECO:0000313" key="4">
    <source>
        <dbReference type="Proteomes" id="UP000242351"/>
    </source>
</evidence>
<feature type="chain" id="PRO_5014122148" evidence="1">
    <location>
        <begin position="25"/>
        <end position="186"/>
    </location>
</feature>
<dbReference type="Proteomes" id="UP000242351">
    <property type="component" value="Unassembled WGS sequence"/>
</dbReference>
<name>A0A2H9UL74_9GAMM</name>
<keyword evidence="1" id="KW-0732">Signal</keyword>
<dbReference type="EMBL" id="PGOZ01000009">
    <property type="protein sequence ID" value="PJI32466.1"/>
    <property type="molecule type" value="Genomic_DNA"/>
</dbReference>
<dbReference type="RefSeq" id="WP_074383288.1">
    <property type="nucleotide sequence ID" value="NZ_CP183899.1"/>
</dbReference>
<evidence type="ECO:0000259" key="2">
    <source>
        <dbReference type="Pfam" id="PF01551"/>
    </source>
</evidence>
<gene>
    <name evidence="3" type="ORF">CU320_08515</name>
</gene>
<protein>
    <submittedName>
        <fullName evidence="3">M23 family peptidase</fullName>
    </submittedName>
</protein>
<organism evidence="3 4">
    <name type="scientific">Acinetobacter pseudolwoffii</name>
    <dbReference type="NCBI Taxonomy" id="2053287"/>
    <lineage>
        <taxon>Bacteria</taxon>
        <taxon>Pseudomonadati</taxon>
        <taxon>Pseudomonadota</taxon>
        <taxon>Gammaproteobacteria</taxon>
        <taxon>Moraxellales</taxon>
        <taxon>Moraxellaceae</taxon>
        <taxon>Acinetobacter</taxon>
    </lineage>
</organism>
<dbReference type="InterPro" id="IPR016047">
    <property type="entry name" value="M23ase_b-sheet_dom"/>
</dbReference>
<proteinExistence type="predicted"/>
<comment type="caution">
    <text evidence="3">The sequence shown here is derived from an EMBL/GenBank/DDBJ whole genome shotgun (WGS) entry which is preliminary data.</text>
</comment>
<dbReference type="InterPro" id="IPR050570">
    <property type="entry name" value="Cell_wall_metabolism_enzyme"/>
</dbReference>
<dbReference type="GO" id="GO:0004222">
    <property type="term" value="F:metalloendopeptidase activity"/>
    <property type="evidence" value="ECO:0007669"/>
    <property type="project" value="TreeGrafter"/>
</dbReference>
<dbReference type="InterPro" id="IPR011055">
    <property type="entry name" value="Dup_hybrid_motif"/>
</dbReference>
<reference evidence="3 4" key="1">
    <citation type="submission" date="2017-11" db="EMBL/GenBank/DDBJ databases">
        <authorList>
            <person name="Han C.G."/>
        </authorList>
    </citation>
    <scope>NUCLEOTIDE SEQUENCE [LARGE SCALE GENOMIC DNA]</scope>
    <source>
        <strain evidence="3 4">ANC 5347</strain>
    </source>
</reference>
<reference evidence="3 4" key="2">
    <citation type="submission" date="2017-12" db="EMBL/GenBank/DDBJ databases">
        <title>Revising the taxonomy of the Acinetobacter lwoffii group: the description of Acinetobacter pseudolwoffii sp. nov. and emended description of Acinetobacter lwoffii.</title>
        <authorList>
            <person name="Nemec A."/>
        </authorList>
    </citation>
    <scope>NUCLEOTIDE SEQUENCE [LARGE SCALE GENOMIC DNA]</scope>
    <source>
        <strain evidence="3 4">ANC 5347</strain>
    </source>
</reference>
<dbReference type="AlphaFoldDB" id="A0A2H9UL74"/>
<dbReference type="PANTHER" id="PTHR21666">
    <property type="entry name" value="PEPTIDASE-RELATED"/>
    <property type="match status" value="1"/>
</dbReference>
<dbReference type="PROSITE" id="PS51257">
    <property type="entry name" value="PROKAR_LIPOPROTEIN"/>
    <property type="match status" value="1"/>
</dbReference>
<evidence type="ECO:0000313" key="3">
    <source>
        <dbReference type="EMBL" id="PJI32466.1"/>
    </source>
</evidence>
<dbReference type="PANTHER" id="PTHR21666:SF268">
    <property type="entry name" value="PEPTIDASE M23 DOMAIN-CONTAINING PROTEIN"/>
    <property type="match status" value="1"/>
</dbReference>
<dbReference type="Pfam" id="PF01551">
    <property type="entry name" value="Peptidase_M23"/>
    <property type="match status" value="1"/>
</dbReference>
<feature type="domain" description="M23ase beta-sheet core" evidence="2">
    <location>
        <begin position="79"/>
        <end position="173"/>
    </location>
</feature>
<dbReference type="SUPFAM" id="SSF51261">
    <property type="entry name" value="Duplicated hybrid motif"/>
    <property type="match status" value="1"/>
</dbReference>